<reference evidence="12 13" key="1">
    <citation type="submission" date="2010-06" db="EMBL/GenBank/DDBJ databases">
        <title>Complete sequence plasmid of Methanohalobium evestigatum Z-7303.</title>
        <authorList>
            <consortium name="US DOE Joint Genome Institute"/>
            <person name="Lucas S."/>
            <person name="Copeland A."/>
            <person name="Lapidus A."/>
            <person name="Cheng J.-F."/>
            <person name="Bruce D."/>
            <person name="Goodwin L."/>
            <person name="Pitluck S."/>
            <person name="Saunders E."/>
            <person name="Detter J.C."/>
            <person name="Han C."/>
            <person name="Tapia R."/>
            <person name="Land M."/>
            <person name="Hauser L."/>
            <person name="Kyrpides N."/>
            <person name="Mikhailova N."/>
            <person name="Sieprawska-Lupa M."/>
            <person name="Whitman W.B."/>
            <person name="Anderson I."/>
            <person name="Woyke T."/>
        </authorList>
    </citation>
    <scope>NUCLEOTIDE SEQUENCE [LARGE SCALE GENOMIC DNA]</scope>
    <source>
        <strain evidence="13">ATCC BAA-1072 / DSM 3721 / NBRC 107634 / OCM 161 / Z-7303</strain>
        <plasmid evidence="13">Plasmid pMETEV01</plasmid>
    </source>
</reference>
<dbReference type="GO" id="GO:0008966">
    <property type="term" value="F:phosphoglucosamine mutase activity"/>
    <property type="evidence" value="ECO:0007669"/>
    <property type="project" value="InterPro"/>
</dbReference>
<dbReference type="Pfam" id="PF02879">
    <property type="entry name" value="PGM_PMM_II"/>
    <property type="match status" value="1"/>
</dbReference>
<dbReference type="InterPro" id="IPR024086">
    <property type="entry name" value="GlmM_arc-type"/>
</dbReference>
<evidence type="ECO:0000259" key="10">
    <source>
        <dbReference type="Pfam" id="PF02879"/>
    </source>
</evidence>
<dbReference type="InterPro" id="IPR016066">
    <property type="entry name" value="A-D-PHexomutase_CS"/>
</dbReference>
<keyword evidence="5 7" id="KW-0460">Magnesium</keyword>
<gene>
    <name evidence="12" type="ordered locus">Metev_2275</name>
</gene>
<evidence type="ECO:0000256" key="3">
    <source>
        <dbReference type="ARBA" id="ARBA00022553"/>
    </source>
</evidence>
<evidence type="ECO:0000256" key="1">
    <source>
        <dbReference type="ARBA" id="ARBA00001946"/>
    </source>
</evidence>
<dbReference type="Pfam" id="PF02878">
    <property type="entry name" value="PGM_PMM_I"/>
    <property type="match status" value="1"/>
</dbReference>
<dbReference type="InterPro" id="IPR005843">
    <property type="entry name" value="A-D-PHexomutase_C"/>
</dbReference>
<dbReference type="AlphaFoldDB" id="D7EBX1"/>
<dbReference type="InterPro" id="IPR005845">
    <property type="entry name" value="A-D-PHexomutase_a/b/a-II"/>
</dbReference>
<keyword evidence="6" id="KW-0413">Isomerase</keyword>
<feature type="domain" description="Alpha-D-phosphohexomutase alpha/beta/alpha" evidence="9">
    <location>
        <begin position="2"/>
        <end position="125"/>
    </location>
</feature>
<dbReference type="InterPro" id="IPR005844">
    <property type="entry name" value="A-D-PHexomutase_a/b/a-I"/>
</dbReference>
<dbReference type="NCBIfam" id="TIGR03990">
    <property type="entry name" value="Arch_GlmM"/>
    <property type="match status" value="1"/>
</dbReference>
<keyword evidence="12" id="KW-0614">Plasmid</keyword>
<feature type="domain" description="Alpha-D-phosphohexomutase C-terminal" evidence="8">
    <location>
        <begin position="369"/>
        <end position="429"/>
    </location>
</feature>
<dbReference type="RefSeq" id="WP_013195658.1">
    <property type="nucleotide sequence ID" value="NC_014254.1"/>
</dbReference>
<evidence type="ECO:0000313" key="12">
    <source>
        <dbReference type="EMBL" id="ADI75093.1"/>
    </source>
</evidence>
<evidence type="ECO:0000256" key="6">
    <source>
        <dbReference type="ARBA" id="ARBA00023235"/>
    </source>
</evidence>
<accession>D7EBX1</accession>
<evidence type="ECO:0000313" key="13">
    <source>
        <dbReference type="Proteomes" id="UP000000391"/>
    </source>
</evidence>
<organism evidence="12 13">
    <name type="scientific">Methanohalobium evestigatum (strain ATCC BAA-1072 / DSM 3721 / NBRC 107634 / OCM 161 / Z-7303)</name>
    <dbReference type="NCBI Taxonomy" id="644295"/>
    <lineage>
        <taxon>Archaea</taxon>
        <taxon>Methanobacteriati</taxon>
        <taxon>Methanobacteriota</taxon>
        <taxon>Stenosarchaea group</taxon>
        <taxon>Methanomicrobia</taxon>
        <taxon>Methanosarcinales</taxon>
        <taxon>Methanosarcinaceae</taxon>
        <taxon>Methanohalobium</taxon>
    </lineage>
</organism>
<evidence type="ECO:0000256" key="5">
    <source>
        <dbReference type="ARBA" id="ARBA00022842"/>
    </source>
</evidence>
<comment type="similarity">
    <text evidence="2 7">Belongs to the phosphohexose mutase family.</text>
</comment>
<protein>
    <submittedName>
        <fullName evidence="12">Phosphoglucomutase/phosphomannomutase alpha/beta/alpha domain I</fullName>
    </submittedName>
</protein>
<evidence type="ECO:0000256" key="2">
    <source>
        <dbReference type="ARBA" id="ARBA00010231"/>
    </source>
</evidence>
<dbReference type="PANTHER" id="PTHR43771">
    <property type="entry name" value="PHOSPHOMANNOMUTASE"/>
    <property type="match status" value="1"/>
</dbReference>
<geneLocation type="plasmid" evidence="12 13">
    <name>pMETEV01</name>
</geneLocation>
<dbReference type="Gene3D" id="3.30.310.50">
    <property type="entry name" value="Alpha-D-phosphohexomutase, C-terminal domain"/>
    <property type="match status" value="1"/>
</dbReference>
<dbReference type="Gene3D" id="3.40.120.10">
    <property type="entry name" value="Alpha-D-Glucose-1,6-Bisphosphate, subunit A, domain 3"/>
    <property type="match status" value="3"/>
</dbReference>
<dbReference type="SUPFAM" id="SSF55957">
    <property type="entry name" value="Phosphoglucomutase, C-terminal domain"/>
    <property type="match status" value="1"/>
</dbReference>
<evidence type="ECO:0000259" key="11">
    <source>
        <dbReference type="Pfam" id="PF02880"/>
    </source>
</evidence>
<dbReference type="Pfam" id="PF00408">
    <property type="entry name" value="PGM_PMM_IV"/>
    <property type="match status" value="1"/>
</dbReference>
<keyword evidence="13" id="KW-1185">Reference proteome</keyword>
<dbReference type="OrthoDB" id="10363at2157"/>
<dbReference type="FunFam" id="3.40.120.10:FF:000001">
    <property type="entry name" value="Phosphoglucosamine mutase"/>
    <property type="match status" value="1"/>
</dbReference>
<dbReference type="PRINTS" id="PR00509">
    <property type="entry name" value="PGMPMM"/>
</dbReference>
<feature type="domain" description="Alpha-D-phosphohexomutase alpha/beta/alpha" evidence="10">
    <location>
        <begin position="154"/>
        <end position="244"/>
    </location>
</feature>
<dbReference type="GeneID" id="9347938"/>
<comment type="cofactor">
    <cofactor evidence="1">
        <name>Mg(2+)</name>
        <dbReference type="ChEBI" id="CHEBI:18420"/>
    </cofactor>
</comment>
<dbReference type="Pfam" id="PF02880">
    <property type="entry name" value="PGM_PMM_III"/>
    <property type="match status" value="1"/>
</dbReference>
<dbReference type="InterPro" id="IPR005841">
    <property type="entry name" value="Alpha-D-phosphohexomutase_SF"/>
</dbReference>
<proteinExistence type="inferred from homology"/>
<evidence type="ECO:0000259" key="9">
    <source>
        <dbReference type="Pfam" id="PF02878"/>
    </source>
</evidence>
<dbReference type="KEGG" id="mev:Metev_2275"/>
<feature type="domain" description="Alpha-D-phosphohexomutase alpha/beta/alpha" evidence="11">
    <location>
        <begin position="249"/>
        <end position="349"/>
    </location>
</feature>
<dbReference type="FunFam" id="3.40.120.10:FF:000003">
    <property type="entry name" value="Phosphoglucosamine mutase"/>
    <property type="match status" value="1"/>
</dbReference>
<dbReference type="PANTHER" id="PTHR43771:SF1">
    <property type="entry name" value="PHOSPHOMANNOMUTASE"/>
    <property type="match status" value="1"/>
</dbReference>
<dbReference type="HOGENOM" id="CLU_016950_7_1_2"/>
<evidence type="ECO:0000259" key="8">
    <source>
        <dbReference type="Pfam" id="PF00408"/>
    </source>
</evidence>
<evidence type="ECO:0000256" key="7">
    <source>
        <dbReference type="RuleBase" id="RU004326"/>
    </source>
</evidence>
<dbReference type="PROSITE" id="PS00710">
    <property type="entry name" value="PGM_PMM"/>
    <property type="match status" value="1"/>
</dbReference>
<name>D7EBX1_METEZ</name>
<keyword evidence="4 7" id="KW-0479">Metal-binding</keyword>
<dbReference type="InterPro" id="IPR005846">
    <property type="entry name" value="A-D-PHexomutase_a/b/a-III"/>
</dbReference>
<dbReference type="EMBL" id="CP002070">
    <property type="protein sequence ID" value="ADI75093.1"/>
    <property type="molecule type" value="Genomic_DNA"/>
</dbReference>
<evidence type="ECO:0000256" key="4">
    <source>
        <dbReference type="ARBA" id="ARBA00022723"/>
    </source>
</evidence>
<dbReference type="InterPro" id="IPR036900">
    <property type="entry name" value="A-D-PHexomutase_C_sf"/>
</dbReference>
<dbReference type="GO" id="GO:0005975">
    <property type="term" value="P:carbohydrate metabolic process"/>
    <property type="evidence" value="ECO:0007669"/>
    <property type="project" value="InterPro"/>
</dbReference>
<dbReference type="SUPFAM" id="SSF53738">
    <property type="entry name" value="Phosphoglucomutase, first 3 domains"/>
    <property type="match status" value="3"/>
</dbReference>
<sequence length="434" mass="47563">MKLFGSSGIRGMANKDVTVELALKLGHVLGKKYKNIVIGKDPRVSAEMIEYAMISGLTSSGGSVMRTGLVTTPTLAYAAKDYDCGVMITASHNPAEYIGIKLWNPDGMAFDSSQQEEIEQEIEDYKPKLVSWDNIGNINESTNAIQQHCEMIMDKTNPVTKPVKVVVDCGSGAGSTITPYLLRELGCEVITLNAQLDGHFPARKPEPNEKNLQLLKETVKSADADLGIAHDGDADRMMAVDKNGEFVSGDEMLAIFAMNVCGSDSTVIAPVDTSMILDDALDCEIKRTRVGDVYVAEEIKRTGADFGGEASGSWIFPKISYCPDGIYAAAKLVEIVQDRPLGELREQLPEYITKRETIACDNSEKDRVMDNVQNQLSQYGEINSIDGVRIDMDGGWVLVRPSGTEPKIRITVESRDDVEELYQLAEDTIKEVMD</sequence>
<keyword evidence="3" id="KW-0597">Phosphoprotein</keyword>
<dbReference type="Proteomes" id="UP000000391">
    <property type="component" value="Plasmid pMETEV01"/>
</dbReference>
<dbReference type="CDD" id="cd03087">
    <property type="entry name" value="PGM_like1"/>
    <property type="match status" value="1"/>
</dbReference>
<dbReference type="GO" id="GO:0000287">
    <property type="term" value="F:magnesium ion binding"/>
    <property type="evidence" value="ECO:0007669"/>
    <property type="project" value="InterPro"/>
</dbReference>
<dbReference type="InterPro" id="IPR016055">
    <property type="entry name" value="A-D-PHexomutase_a/b/a-I/II/III"/>
</dbReference>